<dbReference type="Proteomes" id="UP001218231">
    <property type="component" value="Chromosome"/>
</dbReference>
<dbReference type="SUPFAM" id="SSF47413">
    <property type="entry name" value="lambda repressor-like DNA-binding domains"/>
    <property type="match status" value="1"/>
</dbReference>
<dbReference type="Pfam" id="PF15943">
    <property type="entry name" value="YdaS_toxin"/>
    <property type="match status" value="1"/>
</dbReference>
<reference evidence="2 3" key="1">
    <citation type="submission" date="2023-02" db="EMBL/GenBank/DDBJ databases">
        <title>Genome sequence of Novosphingobium humi KACC 19094.</title>
        <authorList>
            <person name="Kim S."/>
            <person name="Heo J."/>
            <person name="Kwon S.-W."/>
        </authorList>
    </citation>
    <scope>NUCLEOTIDE SEQUENCE [LARGE SCALE GENOMIC DNA]</scope>
    <source>
        <strain evidence="2 3">KACC 19094</strain>
    </source>
</reference>
<organism evidence="2 3">
    <name type="scientific">Novosphingobium humi</name>
    <dbReference type="NCBI Taxonomy" id="2282397"/>
    <lineage>
        <taxon>Bacteria</taxon>
        <taxon>Pseudomonadati</taxon>
        <taxon>Pseudomonadota</taxon>
        <taxon>Alphaproteobacteria</taxon>
        <taxon>Sphingomonadales</taxon>
        <taxon>Sphingomonadaceae</taxon>
        <taxon>Novosphingobium</taxon>
    </lineage>
</organism>
<proteinExistence type="predicted"/>
<sequence>MEHHQSAFIALGQAIDRLGTQAAMARICGVSATAVWKWMQDKKPLPPIHVLAVEAATGISRHDLRPDIYPRDVPNSSGETANSDQTGAA</sequence>
<dbReference type="InterPro" id="IPR010982">
    <property type="entry name" value="Lambda_DNA-bd_dom_sf"/>
</dbReference>
<gene>
    <name evidence="2" type="ORF">PQ457_06665</name>
</gene>
<dbReference type="EMBL" id="CP117417">
    <property type="protein sequence ID" value="WCT78639.1"/>
    <property type="molecule type" value="Genomic_DNA"/>
</dbReference>
<name>A0ABY7U316_9SPHN</name>
<protein>
    <submittedName>
        <fullName evidence="2">YdaS family helix-turn-helix protein</fullName>
    </submittedName>
</protein>
<evidence type="ECO:0000313" key="3">
    <source>
        <dbReference type="Proteomes" id="UP001218231"/>
    </source>
</evidence>
<evidence type="ECO:0000256" key="1">
    <source>
        <dbReference type="SAM" id="MobiDB-lite"/>
    </source>
</evidence>
<feature type="region of interest" description="Disordered" evidence="1">
    <location>
        <begin position="64"/>
        <end position="89"/>
    </location>
</feature>
<dbReference type="RefSeq" id="WP_273618949.1">
    <property type="nucleotide sequence ID" value="NZ_CP117417.1"/>
</dbReference>
<feature type="compositionally biased region" description="Polar residues" evidence="1">
    <location>
        <begin position="74"/>
        <end position="89"/>
    </location>
</feature>
<dbReference type="Gene3D" id="1.10.260.40">
    <property type="entry name" value="lambda repressor-like DNA-binding domains"/>
    <property type="match status" value="1"/>
</dbReference>
<evidence type="ECO:0000313" key="2">
    <source>
        <dbReference type="EMBL" id="WCT78639.1"/>
    </source>
</evidence>
<accession>A0ABY7U316</accession>
<keyword evidence="3" id="KW-1185">Reference proteome</keyword>
<dbReference type="InterPro" id="IPR031856">
    <property type="entry name" value="YdaS_toxin-like"/>
</dbReference>